<evidence type="ECO:0000313" key="3">
    <source>
        <dbReference type="Proteomes" id="UP000659223"/>
    </source>
</evidence>
<comment type="caution">
    <text evidence="2">The sequence shown here is derived from an EMBL/GenBank/DDBJ whole genome shotgun (WGS) entry which is preliminary data.</text>
</comment>
<dbReference type="SUPFAM" id="SSF55469">
    <property type="entry name" value="FMN-dependent nitroreductase-like"/>
    <property type="match status" value="1"/>
</dbReference>
<dbReference type="InterPro" id="IPR000415">
    <property type="entry name" value="Nitroreductase-like"/>
</dbReference>
<name>A0ABQ2Y717_9ACTN</name>
<accession>A0ABQ2Y717</accession>
<keyword evidence="3" id="KW-1185">Reference proteome</keyword>
<evidence type="ECO:0000256" key="1">
    <source>
        <dbReference type="SAM" id="MobiDB-lite"/>
    </source>
</evidence>
<sequence>MNGPMTPTPSRSPGLGAPFPEALRHATGIAALSPSSHNCQPWALARLESRPARRAAADLLGCPDDGTHVYLALAVDRRRSLTALPAHLLEMRLSCAAYWRMLSRALAAQGWELVRERAHESGGDGGAAPSADSRLPGGPWPRDWSLLWTAALRRTGEAAESLTALTDAARTRHTNRGPYDEEALAPGLLGDLARHPPTGGPAIGIRHLTDGHERELFADFLARHGGVDFSHRAAWRETHSYIRWSPAAVRAHGDGFPVTQLFGPLSARQRLAKRIALSPPVMKFLCRFGYDRSLAGGLAAEIRRTPALVLMNFADEAPGVADAFRGGARIADYWLHAATAGLALHPVSVVMQHDPLRAMLQKQLGLSGRLFFVSRVGRPRTAFPPAPRSAGAADHRTV</sequence>
<evidence type="ECO:0000313" key="2">
    <source>
        <dbReference type="EMBL" id="GGX64223.1"/>
    </source>
</evidence>
<organism evidence="2 3">
    <name type="scientific">Streptomyces hiroshimensis</name>
    <dbReference type="NCBI Taxonomy" id="66424"/>
    <lineage>
        <taxon>Bacteria</taxon>
        <taxon>Bacillati</taxon>
        <taxon>Actinomycetota</taxon>
        <taxon>Actinomycetes</taxon>
        <taxon>Kitasatosporales</taxon>
        <taxon>Streptomycetaceae</taxon>
        <taxon>Streptomyces</taxon>
    </lineage>
</organism>
<feature type="region of interest" description="Disordered" evidence="1">
    <location>
        <begin position="119"/>
        <end position="138"/>
    </location>
</feature>
<proteinExistence type="predicted"/>
<gene>
    <name evidence="2" type="ORF">GCM10010324_06350</name>
</gene>
<reference evidence="3" key="1">
    <citation type="journal article" date="2019" name="Int. J. Syst. Evol. Microbiol.">
        <title>The Global Catalogue of Microorganisms (GCM) 10K type strain sequencing project: providing services to taxonomists for standard genome sequencing and annotation.</title>
        <authorList>
            <consortium name="The Broad Institute Genomics Platform"/>
            <consortium name="The Broad Institute Genome Sequencing Center for Infectious Disease"/>
            <person name="Wu L."/>
            <person name="Ma J."/>
        </authorList>
    </citation>
    <scope>NUCLEOTIDE SEQUENCE [LARGE SCALE GENOMIC DNA]</scope>
    <source>
        <strain evidence="3">JCM 4586</strain>
    </source>
</reference>
<dbReference type="Proteomes" id="UP000659223">
    <property type="component" value="Unassembled WGS sequence"/>
</dbReference>
<protein>
    <submittedName>
        <fullName evidence="2">RedV protein</fullName>
    </submittedName>
</protein>
<dbReference type="EMBL" id="BMUT01000001">
    <property type="protein sequence ID" value="GGX64223.1"/>
    <property type="molecule type" value="Genomic_DNA"/>
</dbReference>
<dbReference type="Gene3D" id="3.40.109.10">
    <property type="entry name" value="NADH Oxidase"/>
    <property type="match status" value="1"/>
</dbReference>